<accession>A0ABT9NL20</accession>
<dbReference type="EC" id="3.1.4.58" evidence="2"/>
<feature type="short sequence motif" description="HXTX 2" evidence="2">
    <location>
        <begin position="133"/>
        <end position="136"/>
    </location>
</feature>
<reference evidence="4 5" key="1">
    <citation type="submission" date="2023-07" db="EMBL/GenBank/DDBJ databases">
        <title>Sequencing the genomes of 1000 actinobacteria strains.</title>
        <authorList>
            <person name="Klenk H.-P."/>
        </authorList>
    </citation>
    <scope>NUCLEOTIDE SEQUENCE [LARGE SCALE GENOMIC DNA]</scope>
    <source>
        <strain evidence="4 5">GD13</strain>
    </source>
</reference>
<dbReference type="InterPro" id="IPR009097">
    <property type="entry name" value="Cyclic_Pdiesterase"/>
</dbReference>
<evidence type="ECO:0000256" key="2">
    <source>
        <dbReference type="HAMAP-Rule" id="MF_01940"/>
    </source>
</evidence>
<dbReference type="Gene3D" id="3.90.1140.10">
    <property type="entry name" value="Cyclic phosphodiesterase"/>
    <property type="match status" value="1"/>
</dbReference>
<feature type="domain" description="Phosphoesterase HXTX" evidence="3">
    <location>
        <begin position="29"/>
        <end position="94"/>
    </location>
</feature>
<dbReference type="PANTHER" id="PTHR35561">
    <property type="entry name" value="RNA 2',3'-CYCLIC PHOSPHODIESTERASE"/>
    <property type="match status" value="1"/>
</dbReference>
<sequence length="199" mass="21746">MRMFVAVQPPLAAVEDLAEFWEPRRTATRAGSGLRWSDPEQWHYTLAFLPAVPDRVVDDLVEALDAAAARRTSFRMRVAGGGAFPGVADAKVVWAGAETDERGVTELDRLAAGVRAGAAHVGAAPDGGRLRPHLTLGRLARARDVVAWVRVLDTYRGPWWDVDEVALVASHLGEGPRRRPRYEVVRRAVLAAGPERGDR</sequence>
<organism evidence="4 5">
    <name type="scientific">Nocardioides massiliensis</name>
    <dbReference type="NCBI Taxonomy" id="1325935"/>
    <lineage>
        <taxon>Bacteria</taxon>
        <taxon>Bacillati</taxon>
        <taxon>Actinomycetota</taxon>
        <taxon>Actinomycetes</taxon>
        <taxon>Propionibacteriales</taxon>
        <taxon>Nocardioidaceae</taxon>
        <taxon>Nocardioides</taxon>
    </lineage>
</organism>
<dbReference type="GO" id="GO:0016874">
    <property type="term" value="F:ligase activity"/>
    <property type="evidence" value="ECO:0007669"/>
    <property type="project" value="UniProtKB-KW"/>
</dbReference>
<protein>
    <recommendedName>
        <fullName evidence="2">RNA 2',3'-cyclic phosphodiesterase</fullName>
        <shortName evidence="2">RNA 2',3'-CPDase</shortName>
        <ecNumber evidence="2">3.1.4.58</ecNumber>
    </recommendedName>
</protein>
<evidence type="ECO:0000313" key="4">
    <source>
        <dbReference type="EMBL" id="MDP9821103.1"/>
    </source>
</evidence>
<dbReference type="HAMAP" id="MF_01940">
    <property type="entry name" value="RNA_CPDase"/>
    <property type="match status" value="1"/>
</dbReference>
<feature type="active site" description="Proton donor" evidence="2">
    <location>
        <position position="43"/>
    </location>
</feature>
<evidence type="ECO:0000256" key="1">
    <source>
        <dbReference type="ARBA" id="ARBA00022801"/>
    </source>
</evidence>
<gene>
    <name evidence="4" type="ORF">J2S59_000912</name>
</gene>
<dbReference type="InterPro" id="IPR004175">
    <property type="entry name" value="RNA_CPDase"/>
</dbReference>
<feature type="short sequence motif" description="HXTX 1" evidence="2">
    <location>
        <begin position="43"/>
        <end position="46"/>
    </location>
</feature>
<comment type="similarity">
    <text evidence="2">Belongs to the 2H phosphoesterase superfamily. ThpR family.</text>
</comment>
<dbReference type="Proteomes" id="UP001240447">
    <property type="component" value="Unassembled WGS sequence"/>
</dbReference>
<comment type="function">
    <text evidence="2">Hydrolyzes RNA 2',3'-cyclic phosphodiester to an RNA 2'-phosphomonoester.</text>
</comment>
<dbReference type="Pfam" id="PF02834">
    <property type="entry name" value="LigT_PEase"/>
    <property type="match status" value="1"/>
</dbReference>
<name>A0ABT9NL20_9ACTN</name>
<keyword evidence="1 2" id="KW-0378">Hydrolase</keyword>
<dbReference type="EMBL" id="JAUSQM010000001">
    <property type="protein sequence ID" value="MDP9821103.1"/>
    <property type="molecule type" value="Genomic_DNA"/>
</dbReference>
<keyword evidence="4" id="KW-0436">Ligase</keyword>
<dbReference type="NCBIfam" id="TIGR02258">
    <property type="entry name" value="2_5_ligase"/>
    <property type="match status" value="1"/>
</dbReference>
<dbReference type="SUPFAM" id="SSF55144">
    <property type="entry name" value="LigT-like"/>
    <property type="match status" value="1"/>
</dbReference>
<dbReference type="InterPro" id="IPR014051">
    <property type="entry name" value="Phosphoesterase_HXTX"/>
</dbReference>
<comment type="caution">
    <text evidence="4">The sequence shown here is derived from an EMBL/GenBank/DDBJ whole genome shotgun (WGS) entry which is preliminary data.</text>
</comment>
<feature type="active site" description="Proton acceptor" evidence="2">
    <location>
        <position position="133"/>
    </location>
</feature>
<keyword evidence="5" id="KW-1185">Reference proteome</keyword>
<dbReference type="PANTHER" id="PTHR35561:SF1">
    <property type="entry name" value="RNA 2',3'-CYCLIC PHOSPHODIESTERASE"/>
    <property type="match status" value="1"/>
</dbReference>
<comment type="catalytic activity">
    <reaction evidence="2">
        <text>a 3'-end 2',3'-cyclophospho-ribonucleotide-RNA + H2O = a 3'-end 2'-phospho-ribonucleotide-RNA + H(+)</text>
        <dbReference type="Rhea" id="RHEA:11828"/>
        <dbReference type="Rhea" id="RHEA-COMP:10464"/>
        <dbReference type="Rhea" id="RHEA-COMP:17353"/>
        <dbReference type="ChEBI" id="CHEBI:15377"/>
        <dbReference type="ChEBI" id="CHEBI:15378"/>
        <dbReference type="ChEBI" id="CHEBI:83064"/>
        <dbReference type="ChEBI" id="CHEBI:173113"/>
        <dbReference type="EC" id="3.1.4.58"/>
    </reaction>
</comment>
<evidence type="ECO:0000259" key="3">
    <source>
        <dbReference type="Pfam" id="PF02834"/>
    </source>
</evidence>
<proteinExistence type="inferred from homology"/>
<evidence type="ECO:0000313" key="5">
    <source>
        <dbReference type="Proteomes" id="UP001240447"/>
    </source>
</evidence>
<dbReference type="RefSeq" id="WP_068120108.1">
    <property type="nucleotide sequence ID" value="NZ_CCXJ01000235.1"/>
</dbReference>